<name>A0A0P0G6C5_9BACE</name>
<dbReference type="KEGG" id="bcel:BcellWH2_05372"/>
<evidence type="ECO:0000259" key="5">
    <source>
        <dbReference type="Pfam" id="PF25954"/>
    </source>
</evidence>
<evidence type="ECO:0000259" key="4">
    <source>
        <dbReference type="Pfam" id="PF25917"/>
    </source>
</evidence>
<dbReference type="SUPFAM" id="SSF111369">
    <property type="entry name" value="HlyD-like secretion proteins"/>
    <property type="match status" value="1"/>
</dbReference>
<dbReference type="PATRIC" id="fig|246787.4.peg.5544"/>
<dbReference type="GO" id="GO:0030313">
    <property type="term" value="C:cell envelope"/>
    <property type="evidence" value="ECO:0007669"/>
    <property type="project" value="UniProtKB-SubCell"/>
</dbReference>
<organism evidence="7 8">
    <name type="scientific">Bacteroides cellulosilyticus</name>
    <dbReference type="NCBI Taxonomy" id="246787"/>
    <lineage>
        <taxon>Bacteria</taxon>
        <taxon>Pseudomonadati</taxon>
        <taxon>Bacteroidota</taxon>
        <taxon>Bacteroidia</taxon>
        <taxon>Bacteroidales</taxon>
        <taxon>Bacteroidaceae</taxon>
        <taxon>Bacteroides</taxon>
    </lineage>
</organism>
<comment type="similarity">
    <text evidence="2">Belongs to the membrane fusion protein (MFP) (TC 8.A.1) family.</text>
</comment>
<dbReference type="Gene3D" id="2.40.30.170">
    <property type="match status" value="1"/>
</dbReference>
<sequence>MKNEMYIILTLIPLLAGCGDKKEAARGAMPVPEISVASPVVKDITLTKEYPGYLSSEKTVDLVARVNGTLQTIAYAPGSRVRKGQVLFVIEPTIYQDNVEQAEAELNTSRANLEYAQNNYARMLEAVKSDAVSQIQVLQSKSNVATSQAAVSNAEAALNTARTNLGYCTVRAPFDGTVSRNQVDVGSYVGGSLQPVTLATIYKDDLLYTYFNITDNQWLAMLMQQGTAQQKDTLPRQITVNLGEDGIQPYPATLDYFAPNVDLSTGTLNLRARLDNPKGLLKSGLYVSITLPYGKESQAILIPDASIGTDQLGKYVYVVNDSGMVRYRHIEVGQLIDDSLRQITGGLSPQERYVTRALMKVREGMKVKPISK</sequence>
<comment type="subcellular location">
    <subcellularLocation>
        <location evidence="1">Cell envelope</location>
    </subcellularLocation>
</comment>
<dbReference type="PANTHER" id="PTHR30158">
    <property type="entry name" value="ACRA/E-RELATED COMPONENT OF DRUG EFFLUX TRANSPORTER"/>
    <property type="match status" value="1"/>
</dbReference>
<evidence type="ECO:0000256" key="1">
    <source>
        <dbReference type="ARBA" id="ARBA00004196"/>
    </source>
</evidence>
<dbReference type="Pfam" id="PF25917">
    <property type="entry name" value="BSH_RND"/>
    <property type="match status" value="1"/>
</dbReference>
<evidence type="ECO:0000256" key="2">
    <source>
        <dbReference type="ARBA" id="ARBA00009477"/>
    </source>
</evidence>
<dbReference type="Gene3D" id="2.40.50.100">
    <property type="match status" value="1"/>
</dbReference>
<dbReference type="GO" id="GO:0005886">
    <property type="term" value="C:plasma membrane"/>
    <property type="evidence" value="ECO:0007669"/>
    <property type="project" value="TreeGrafter"/>
</dbReference>
<accession>A0A0P0G6C5</accession>
<protein>
    <submittedName>
        <fullName evidence="7">Solvent efflux pump periplasmic linker SrpA</fullName>
    </submittedName>
</protein>
<evidence type="ECO:0000313" key="7">
    <source>
        <dbReference type="EMBL" id="ALJ62572.1"/>
    </source>
</evidence>
<evidence type="ECO:0000259" key="6">
    <source>
        <dbReference type="Pfam" id="PF25967"/>
    </source>
</evidence>
<feature type="domain" description="Multidrug resistance protein MdtA-like alpha-helical hairpin" evidence="3">
    <location>
        <begin position="99"/>
        <end position="167"/>
    </location>
</feature>
<dbReference type="GO" id="GO:0022857">
    <property type="term" value="F:transmembrane transporter activity"/>
    <property type="evidence" value="ECO:0007669"/>
    <property type="project" value="InterPro"/>
</dbReference>
<dbReference type="NCBIfam" id="TIGR01730">
    <property type="entry name" value="RND_mfp"/>
    <property type="match status" value="1"/>
</dbReference>
<dbReference type="PROSITE" id="PS51257">
    <property type="entry name" value="PROKAR_LIPOPROTEIN"/>
    <property type="match status" value="1"/>
</dbReference>
<dbReference type="Pfam" id="PF25954">
    <property type="entry name" value="Beta-barrel_RND_2"/>
    <property type="match status" value="1"/>
</dbReference>
<feature type="domain" description="CusB-like beta-barrel" evidence="5">
    <location>
        <begin position="237"/>
        <end position="291"/>
    </location>
</feature>
<dbReference type="PANTHER" id="PTHR30158:SF10">
    <property type="entry name" value="CATION EFFLUX PUMP"/>
    <property type="match status" value="1"/>
</dbReference>
<feature type="domain" description="Multidrug resistance protein MdtA-like barrel-sandwich hybrid" evidence="4">
    <location>
        <begin position="59"/>
        <end position="190"/>
    </location>
</feature>
<proteinExistence type="inferred from homology"/>
<reference evidence="7 8" key="1">
    <citation type="journal article" date="2015" name="Science">
        <title>Genetic determinants of in vivo fitness and diet responsiveness in multiple human gut Bacteroides.</title>
        <authorList>
            <person name="Wu M."/>
            <person name="McNulty N.P."/>
            <person name="Rodionov D.A."/>
            <person name="Khoroshkin M.S."/>
            <person name="Griffin N.W."/>
            <person name="Cheng J."/>
            <person name="Latreille P."/>
            <person name="Kerstetter R.A."/>
            <person name="Terrapon N."/>
            <person name="Henrissat B."/>
            <person name="Osterman A.L."/>
            <person name="Gordon J.I."/>
        </authorList>
    </citation>
    <scope>NUCLEOTIDE SEQUENCE [LARGE SCALE GENOMIC DNA]</scope>
    <source>
        <strain evidence="7 8">WH2</strain>
    </source>
</reference>
<dbReference type="RefSeq" id="WP_029428127.1">
    <property type="nucleotide sequence ID" value="NZ_CP012801.1"/>
</dbReference>
<dbReference type="InterPro" id="IPR006143">
    <property type="entry name" value="RND_pump_MFP"/>
</dbReference>
<dbReference type="GO" id="GO:0046677">
    <property type="term" value="P:response to antibiotic"/>
    <property type="evidence" value="ECO:0007669"/>
    <property type="project" value="TreeGrafter"/>
</dbReference>
<dbReference type="Pfam" id="PF25967">
    <property type="entry name" value="RND-MFP_C"/>
    <property type="match status" value="1"/>
</dbReference>
<gene>
    <name evidence="7" type="primary">srpA_2</name>
    <name evidence="7" type="ORF">BcellWH2_05372</name>
</gene>
<dbReference type="AlphaFoldDB" id="A0A0P0G6C5"/>
<evidence type="ECO:0000313" key="8">
    <source>
        <dbReference type="Proteomes" id="UP000061809"/>
    </source>
</evidence>
<dbReference type="InterPro" id="IPR058625">
    <property type="entry name" value="MdtA-like_BSH"/>
</dbReference>
<dbReference type="InterPro" id="IPR058792">
    <property type="entry name" value="Beta-barrel_RND_2"/>
</dbReference>
<dbReference type="InterPro" id="IPR058627">
    <property type="entry name" value="MdtA-like_C"/>
</dbReference>
<dbReference type="Proteomes" id="UP000061809">
    <property type="component" value="Chromosome"/>
</dbReference>
<dbReference type="InterPro" id="IPR058624">
    <property type="entry name" value="MdtA-like_HH"/>
</dbReference>
<dbReference type="Gene3D" id="2.40.420.20">
    <property type="match status" value="1"/>
</dbReference>
<dbReference type="Gene3D" id="1.10.287.470">
    <property type="entry name" value="Helix hairpin bin"/>
    <property type="match status" value="1"/>
</dbReference>
<evidence type="ECO:0000259" key="3">
    <source>
        <dbReference type="Pfam" id="PF25876"/>
    </source>
</evidence>
<feature type="domain" description="Multidrug resistance protein MdtA-like C-terminal permuted SH3" evidence="6">
    <location>
        <begin position="298"/>
        <end position="356"/>
    </location>
</feature>
<dbReference type="Pfam" id="PF25876">
    <property type="entry name" value="HH_MFP_RND"/>
    <property type="match status" value="1"/>
</dbReference>
<dbReference type="EMBL" id="CP012801">
    <property type="protein sequence ID" value="ALJ62572.1"/>
    <property type="molecule type" value="Genomic_DNA"/>
</dbReference>